<comment type="caution">
    <text evidence="2">The sequence shown here is derived from an EMBL/GenBank/DDBJ whole genome shotgun (WGS) entry which is preliminary data.</text>
</comment>
<evidence type="ECO:0000313" key="4">
    <source>
        <dbReference type="Proteomes" id="UP001431209"/>
    </source>
</evidence>
<dbReference type="EMBL" id="JAOPGA020001437">
    <property type="protein sequence ID" value="KAL0488411.1"/>
    <property type="molecule type" value="Genomic_DNA"/>
</dbReference>
<evidence type="ECO:0000313" key="2">
    <source>
        <dbReference type="EMBL" id="KAL0477601.1"/>
    </source>
</evidence>
<dbReference type="Proteomes" id="UP001431209">
    <property type="component" value="Unassembled WGS sequence"/>
</dbReference>
<evidence type="ECO:0000256" key="1">
    <source>
        <dbReference type="SAM" id="MobiDB-lite"/>
    </source>
</evidence>
<feature type="compositionally biased region" description="Low complexity" evidence="1">
    <location>
        <begin position="141"/>
        <end position="153"/>
    </location>
</feature>
<proteinExistence type="predicted"/>
<feature type="compositionally biased region" description="Low complexity" evidence="1">
    <location>
        <begin position="91"/>
        <end position="102"/>
    </location>
</feature>
<feature type="region of interest" description="Disordered" evidence="1">
    <location>
        <begin position="231"/>
        <end position="254"/>
    </location>
</feature>
<gene>
    <name evidence="2" type="ORF">AKO1_015459</name>
    <name evidence="3" type="ORF">AKO1_015658</name>
</gene>
<feature type="compositionally biased region" description="Polar residues" evidence="1">
    <location>
        <begin position="108"/>
        <end position="128"/>
    </location>
</feature>
<name>A0AAW2YKZ6_9EUKA</name>
<dbReference type="AlphaFoldDB" id="A0AAW2YKZ6"/>
<keyword evidence="4" id="KW-1185">Reference proteome</keyword>
<feature type="region of interest" description="Disordered" evidence="1">
    <location>
        <begin position="141"/>
        <end position="160"/>
    </location>
</feature>
<dbReference type="EMBL" id="JAOPGA020000200">
    <property type="protein sequence ID" value="KAL0477601.1"/>
    <property type="molecule type" value="Genomic_DNA"/>
</dbReference>
<sequence>MNNNNTNNDNINMTQDAYVDAFLESIDLHSPLDPFSEFNPDALGNYFLPQTTTSTEYAHNSLNTNIQPQNTNFTQNNQHDDTAVSYRSINSQHQSTYYSTSSAPITPRTKTPSIKTRSRSHPNNTSPYSTINVLDALLSHNHSQSHHGQQPHQKVTTDNHTGESFLDKVPSNAFYSTNTTSNPTLITNPINNQVQSERNFYEGFWFQNKTPPTSPVTPTIASLFSIKQNEPVEVRTSPPHDKPLTPTSEHEGKRKILTVRRGKYKRSTKIRGYEGMTAEFKFN</sequence>
<organism evidence="2 4">
    <name type="scientific">Acrasis kona</name>
    <dbReference type="NCBI Taxonomy" id="1008807"/>
    <lineage>
        <taxon>Eukaryota</taxon>
        <taxon>Discoba</taxon>
        <taxon>Heterolobosea</taxon>
        <taxon>Tetramitia</taxon>
        <taxon>Eutetramitia</taxon>
        <taxon>Acrasidae</taxon>
        <taxon>Acrasis</taxon>
    </lineage>
</organism>
<protein>
    <submittedName>
        <fullName evidence="2">Threonylcarbamoyl-AMP synthase</fullName>
    </submittedName>
</protein>
<reference evidence="2 4" key="1">
    <citation type="submission" date="2024-03" db="EMBL/GenBank/DDBJ databases">
        <title>The Acrasis kona genome and developmental transcriptomes reveal deep origins of eukaryotic multicellular pathways.</title>
        <authorList>
            <person name="Sheikh S."/>
            <person name="Fu C.-J."/>
            <person name="Brown M.W."/>
            <person name="Baldauf S.L."/>
        </authorList>
    </citation>
    <scope>NUCLEOTIDE SEQUENCE [LARGE SCALE GENOMIC DNA]</scope>
    <source>
        <strain evidence="2 4">ATCC MYA-3509</strain>
    </source>
</reference>
<evidence type="ECO:0000313" key="3">
    <source>
        <dbReference type="EMBL" id="KAL0488411.1"/>
    </source>
</evidence>
<accession>A0AAW2YKZ6</accession>
<feature type="region of interest" description="Disordered" evidence="1">
    <location>
        <begin position="91"/>
        <end position="128"/>
    </location>
</feature>